<dbReference type="Pfam" id="PF00171">
    <property type="entry name" value="Aldedh"/>
    <property type="match status" value="1"/>
</dbReference>
<dbReference type="AlphaFoldDB" id="A0A1M7M550"/>
<sequence>MMDAVTLLEKQRKYFKTGATKSLAFRKARLGELKMAIKEIEGEILEALKKDLNKSSFEAYATEIGIVLEEINFMMKHMERLLKVKTVRTPITQFPSVSKIYKEPYGLVLIIAPWNYPFQLAIAPLIGAIACGNCSIIKPSNYSPATSAVIKKLISKTFSKAFVAVVEGGREVNQSLLDQKFDLIFFTGSVGVGKIVMEKAAKHLTPVILELGGKSPCIVDETADIKLAGMRIAWGKCLNAGQTCVAPDYLVVHKSVKEKLIKEIIKNTEKFYSNKQEENHDFPKIITRKHFVRLKNLIQTGEIIYGGDFNEQTNQISLTIMDHVTWEDEVMKEEIFGPILPIIEYENPEEFISLINNRPKPLALYLFTKSKKMEQRIIKEISYGGGCINDTIIHLATSYMGFGGVGESGMGEYHGAASIEAFSHRKSVLRKSNLIDIPLRYPPYQNHLKWLKKIMK</sequence>
<dbReference type="Gene3D" id="3.40.309.10">
    <property type="entry name" value="Aldehyde Dehydrogenase, Chain A, domain 2"/>
    <property type="match status" value="1"/>
</dbReference>
<evidence type="ECO:0000313" key="10">
    <source>
        <dbReference type="Proteomes" id="UP000184038"/>
    </source>
</evidence>
<dbReference type="Gene3D" id="3.40.605.10">
    <property type="entry name" value="Aldehyde Dehydrogenase, Chain A, domain 1"/>
    <property type="match status" value="1"/>
</dbReference>
<keyword evidence="2 4" id="KW-0560">Oxidoreductase</keyword>
<dbReference type="EMBL" id="FRCP01000019">
    <property type="protein sequence ID" value="SHM85846.1"/>
    <property type="molecule type" value="Genomic_DNA"/>
</dbReference>
<organism evidence="9 10">
    <name type="scientific">Anaerosporobacter mobilis DSM 15930</name>
    <dbReference type="NCBI Taxonomy" id="1120996"/>
    <lineage>
        <taxon>Bacteria</taxon>
        <taxon>Bacillati</taxon>
        <taxon>Bacillota</taxon>
        <taxon>Clostridia</taxon>
        <taxon>Lachnospirales</taxon>
        <taxon>Lachnospiraceae</taxon>
        <taxon>Anaerosporobacter</taxon>
    </lineage>
</organism>
<dbReference type="InterPro" id="IPR012394">
    <property type="entry name" value="Aldehyde_DH_NAD(P)"/>
</dbReference>
<dbReference type="PANTHER" id="PTHR43570">
    <property type="entry name" value="ALDEHYDE DEHYDROGENASE"/>
    <property type="match status" value="1"/>
</dbReference>
<dbReference type="CDD" id="cd07136">
    <property type="entry name" value="ALDH_YwdH-P39616"/>
    <property type="match status" value="1"/>
</dbReference>
<dbReference type="InterPro" id="IPR016162">
    <property type="entry name" value="Ald_DH_N"/>
</dbReference>
<dbReference type="Proteomes" id="UP000184038">
    <property type="component" value="Unassembled WGS sequence"/>
</dbReference>
<protein>
    <recommendedName>
        <fullName evidence="4">Aldehyde dehydrogenase</fullName>
    </recommendedName>
</protein>
<evidence type="ECO:0000256" key="5">
    <source>
        <dbReference type="PIRSR" id="PIRSR036492-1"/>
    </source>
</evidence>
<feature type="active site" evidence="5">
    <location>
        <position position="244"/>
    </location>
</feature>
<feature type="active site" evidence="5 6">
    <location>
        <position position="210"/>
    </location>
</feature>
<evidence type="ECO:0000256" key="4">
    <source>
        <dbReference type="PIRNR" id="PIRNR036492"/>
    </source>
</evidence>
<dbReference type="PROSITE" id="PS00687">
    <property type="entry name" value="ALDEHYDE_DEHYDR_GLU"/>
    <property type="match status" value="1"/>
</dbReference>
<evidence type="ECO:0000256" key="6">
    <source>
        <dbReference type="PROSITE-ProRule" id="PRU10007"/>
    </source>
</evidence>
<dbReference type="FunFam" id="3.40.309.10:FF:000003">
    <property type="entry name" value="Aldehyde dehydrogenase"/>
    <property type="match status" value="1"/>
</dbReference>
<dbReference type="InterPro" id="IPR016163">
    <property type="entry name" value="Ald_DH_C"/>
</dbReference>
<name>A0A1M7M550_9FIRM</name>
<dbReference type="InterPro" id="IPR029510">
    <property type="entry name" value="Ald_DH_CS_GLU"/>
</dbReference>
<keyword evidence="10" id="KW-1185">Reference proteome</keyword>
<dbReference type="GO" id="GO:0006081">
    <property type="term" value="P:aldehyde metabolic process"/>
    <property type="evidence" value="ECO:0007669"/>
    <property type="project" value="InterPro"/>
</dbReference>
<evidence type="ECO:0000259" key="8">
    <source>
        <dbReference type="Pfam" id="PF00171"/>
    </source>
</evidence>
<dbReference type="GO" id="GO:0005737">
    <property type="term" value="C:cytoplasm"/>
    <property type="evidence" value="ECO:0007669"/>
    <property type="project" value="TreeGrafter"/>
</dbReference>
<evidence type="ECO:0000256" key="7">
    <source>
        <dbReference type="RuleBase" id="RU003345"/>
    </source>
</evidence>
<evidence type="ECO:0000256" key="1">
    <source>
        <dbReference type="ARBA" id="ARBA00009986"/>
    </source>
</evidence>
<dbReference type="GO" id="GO:0004029">
    <property type="term" value="F:aldehyde dehydrogenase (NAD+) activity"/>
    <property type="evidence" value="ECO:0007669"/>
    <property type="project" value="TreeGrafter"/>
</dbReference>
<feature type="domain" description="Aldehyde dehydrogenase" evidence="8">
    <location>
        <begin position="8"/>
        <end position="428"/>
    </location>
</feature>
<dbReference type="STRING" id="1120996.SAMN02746066_03629"/>
<keyword evidence="3" id="KW-0520">NAD</keyword>
<proteinExistence type="inferred from homology"/>
<dbReference type="PIRSF" id="PIRSF036492">
    <property type="entry name" value="ALDH"/>
    <property type="match status" value="1"/>
</dbReference>
<dbReference type="SUPFAM" id="SSF53720">
    <property type="entry name" value="ALDH-like"/>
    <property type="match status" value="1"/>
</dbReference>
<comment type="similarity">
    <text evidence="1 4 7">Belongs to the aldehyde dehydrogenase family.</text>
</comment>
<dbReference type="FunFam" id="3.40.605.10:FF:000004">
    <property type="entry name" value="Aldehyde dehydrogenase"/>
    <property type="match status" value="1"/>
</dbReference>
<evidence type="ECO:0000256" key="3">
    <source>
        <dbReference type="ARBA" id="ARBA00023027"/>
    </source>
</evidence>
<dbReference type="PANTHER" id="PTHR43570:SF16">
    <property type="entry name" value="ALDEHYDE DEHYDROGENASE TYPE III, ISOFORM Q"/>
    <property type="match status" value="1"/>
</dbReference>
<evidence type="ECO:0000256" key="2">
    <source>
        <dbReference type="ARBA" id="ARBA00023002"/>
    </source>
</evidence>
<dbReference type="InterPro" id="IPR015590">
    <property type="entry name" value="Aldehyde_DH_dom"/>
</dbReference>
<accession>A0A1M7M550</accession>
<dbReference type="InterPro" id="IPR016161">
    <property type="entry name" value="Ald_DH/histidinol_DH"/>
</dbReference>
<gene>
    <name evidence="9" type="ORF">SAMN02746066_03629</name>
</gene>
<dbReference type="OrthoDB" id="9762913at2"/>
<evidence type="ECO:0000313" key="9">
    <source>
        <dbReference type="EMBL" id="SHM85846.1"/>
    </source>
</evidence>
<reference evidence="9 10" key="1">
    <citation type="submission" date="2016-11" db="EMBL/GenBank/DDBJ databases">
        <authorList>
            <person name="Jaros S."/>
            <person name="Januszkiewicz K."/>
            <person name="Wedrychowicz H."/>
        </authorList>
    </citation>
    <scope>NUCLEOTIDE SEQUENCE [LARGE SCALE GENOMIC DNA]</scope>
    <source>
        <strain evidence="9 10">DSM 15930</strain>
    </source>
</reference>